<dbReference type="PANTHER" id="PTHR42983:SF1">
    <property type="entry name" value="IRON-MOLYBDENUM PROTEIN"/>
    <property type="match status" value="1"/>
</dbReference>
<dbReference type="AlphaFoldDB" id="A0A0E3P8C6"/>
<dbReference type="SUPFAM" id="SSF53146">
    <property type="entry name" value="Nitrogenase accessory factor-like"/>
    <property type="match status" value="1"/>
</dbReference>
<dbReference type="RefSeq" id="WP_048173887.1">
    <property type="nucleotide sequence ID" value="NZ_CP009506.1"/>
</dbReference>
<proteinExistence type="predicted"/>
<evidence type="ECO:0000313" key="2">
    <source>
        <dbReference type="EMBL" id="AKB30162.1"/>
    </source>
</evidence>
<dbReference type="InterPro" id="IPR033913">
    <property type="entry name" value="MTH1175_dom"/>
</dbReference>
<evidence type="ECO:0000259" key="1">
    <source>
        <dbReference type="Pfam" id="PF02579"/>
    </source>
</evidence>
<sequence>MKICISAYGRDLDSEVDPQFGRCNYFVIIDPEIGSVESIKNPGSEAPSGAGIRAAEAVVGAGVDILLTGSMGPNSFSVLSEAGVETYYGVKGKVAFALSEYQSGKLAVLESPNASTHSGMKNS</sequence>
<dbReference type="InterPro" id="IPR003731">
    <property type="entry name" value="Di-Nase_FeMo-co_biosynth"/>
</dbReference>
<dbReference type="CDD" id="cd00851">
    <property type="entry name" value="MTH1175"/>
    <property type="match status" value="1"/>
</dbReference>
<dbReference type="PATRIC" id="fig|1434120.4.peg.4452"/>
<dbReference type="EMBL" id="CP009506">
    <property type="protein sequence ID" value="AKB30162.1"/>
    <property type="molecule type" value="Genomic_DNA"/>
</dbReference>
<protein>
    <recommendedName>
        <fullName evidence="1">Dinitrogenase iron-molybdenum cofactor biosynthesis domain-containing protein</fullName>
    </recommendedName>
</protein>
<reference evidence="2 3" key="1">
    <citation type="submission" date="2014-07" db="EMBL/GenBank/DDBJ databases">
        <title>Methanogenic archaea and the global carbon cycle.</title>
        <authorList>
            <person name="Henriksen J.R."/>
            <person name="Luke J."/>
            <person name="Reinhart S."/>
            <person name="Benedict M.N."/>
            <person name="Youngblut N.D."/>
            <person name="Metcalf M.E."/>
            <person name="Whitaker R.J."/>
            <person name="Metcalf W.W."/>
        </authorList>
    </citation>
    <scope>NUCLEOTIDE SEQUENCE [LARGE SCALE GENOMIC DNA]</scope>
    <source>
        <strain evidence="2 3">T4/M</strain>
    </source>
</reference>
<evidence type="ECO:0000313" key="3">
    <source>
        <dbReference type="Proteomes" id="UP000033111"/>
    </source>
</evidence>
<organism evidence="2 3">
    <name type="scientific">Methanosarcina siciliae T4/M</name>
    <dbReference type="NCBI Taxonomy" id="1434120"/>
    <lineage>
        <taxon>Archaea</taxon>
        <taxon>Methanobacteriati</taxon>
        <taxon>Methanobacteriota</taxon>
        <taxon>Stenosarchaea group</taxon>
        <taxon>Methanomicrobia</taxon>
        <taxon>Methanosarcinales</taxon>
        <taxon>Methanosarcinaceae</taxon>
        <taxon>Methanosarcina</taxon>
    </lineage>
</organism>
<feature type="domain" description="Dinitrogenase iron-molybdenum cofactor biosynthesis" evidence="1">
    <location>
        <begin position="13"/>
        <end position="102"/>
    </location>
</feature>
<dbReference type="InterPro" id="IPR036105">
    <property type="entry name" value="DiNase_FeMo-co_biosyn_sf"/>
</dbReference>
<gene>
    <name evidence="2" type="ORF">MSSIT_3443</name>
</gene>
<dbReference type="Pfam" id="PF02579">
    <property type="entry name" value="Nitro_FeMo-Co"/>
    <property type="match status" value="1"/>
</dbReference>
<dbReference type="Proteomes" id="UP000033111">
    <property type="component" value="Chromosome"/>
</dbReference>
<dbReference type="GeneID" id="24862361"/>
<dbReference type="PANTHER" id="PTHR42983">
    <property type="entry name" value="DINITROGENASE IRON-MOLYBDENUM COFACTOR PROTEIN-RELATED"/>
    <property type="match status" value="1"/>
</dbReference>
<accession>A0A0E3P8C6</accession>
<dbReference type="Gene3D" id="3.30.420.130">
    <property type="entry name" value="Dinitrogenase iron-molybdenum cofactor biosynthesis domain"/>
    <property type="match status" value="1"/>
</dbReference>
<dbReference type="KEGG" id="msw:MSSIT_3443"/>
<dbReference type="OrthoDB" id="25911at2157"/>
<dbReference type="HOGENOM" id="CLU_104194_0_0_2"/>
<keyword evidence="3" id="KW-1185">Reference proteome</keyword>
<name>A0A0E3P8C6_9EURY</name>